<evidence type="ECO:0000256" key="6">
    <source>
        <dbReference type="RuleBase" id="RU367089"/>
    </source>
</evidence>
<keyword evidence="5 6" id="KW-0472">Membrane</keyword>
<gene>
    <name evidence="9" type="primary">PCNXL4_1</name>
    <name evidence="9" type="ORF">DERP_003443</name>
</gene>
<comment type="similarity">
    <text evidence="2 6">Belongs to the pecanex family.</text>
</comment>
<dbReference type="PANTHER" id="PTHR12372:SF6">
    <property type="entry name" value="PECANEX-LIKE PROTEIN 4"/>
    <property type="match status" value="1"/>
</dbReference>
<dbReference type="Pfam" id="PF05041">
    <property type="entry name" value="Pecanex_C"/>
    <property type="match status" value="1"/>
</dbReference>
<accession>A0ABQ8JJU6</accession>
<feature type="transmembrane region" description="Helical" evidence="6">
    <location>
        <begin position="379"/>
        <end position="398"/>
    </location>
</feature>
<feature type="transmembrane region" description="Helical" evidence="6">
    <location>
        <begin position="596"/>
        <end position="617"/>
    </location>
</feature>
<reference evidence="9 10" key="1">
    <citation type="journal article" date="2018" name="J. Allergy Clin. Immunol.">
        <title>High-quality assembly of Dermatophagoides pteronyssinus genome and transcriptome reveals a wide range of novel allergens.</title>
        <authorList>
            <person name="Liu X.Y."/>
            <person name="Yang K.Y."/>
            <person name="Wang M.Q."/>
            <person name="Kwok J.S."/>
            <person name="Zeng X."/>
            <person name="Yang Z."/>
            <person name="Xiao X.J."/>
            <person name="Lau C.P."/>
            <person name="Li Y."/>
            <person name="Huang Z.M."/>
            <person name="Ba J.G."/>
            <person name="Yim A.K."/>
            <person name="Ouyang C.Y."/>
            <person name="Ngai S.M."/>
            <person name="Chan T.F."/>
            <person name="Leung E.L."/>
            <person name="Liu L."/>
            <person name="Liu Z.G."/>
            <person name="Tsui S.K."/>
        </authorList>
    </citation>
    <scope>NUCLEOTIDE SEQUENCE [LARGE SCALE GENOMIC DNA]</scope>
    <source>
        <strain evidence="9">Derp</strain>
    </source>
</reference>
<evidence type="ECO:0000259" key="8">
    <source>
        <dbReference type="Pfam" id="PF05041"/>
    </source>
</evidence>
<reference evidence="9 10" key="2">
    <citation type="journal article" date="2022" name="Mol. Biol. Evol.">
        <title>Comparative Genomics Reveals Insights into the Divergent Evolution of Astigmatic Mites and Household Pest Adaptations.</title>
        <authorList>
            <person name="Xiong Q."/>
            <person name="Wan A.T."/>
            <person name="Liu X."/>
            <person name="Fung C.S."/>
            <person name="Xiao X."/>
            <person name="Malainual N."/>
            <person name="Hou J."/>
            <person name="Wang L."/>
            <person name="Wang M."/>
            <person name="Yang K.Y."/>
            <person name="Cui Y."/>
            <person name="Leung E.L."/>
            <person name="Nong W."/>
            <person name="Shin S.K."/>
            <person name="Au S.W."/>
            <person name="Jeong K.Y."/>
            <person name="Chew F.T."/>
            <person name="Hui J.H."/>
            <person name="Leung T.F."/>
            <person name="Tungtrongchitr A."/>
            <person name="Zhong N."/>
            <person name="Liu Z."/>
            <person name="Tsui S.K."/>
        </authorList>
    </citation>
    <scope>NUCLEOTIDE SEQUENCE [LARGE SCALE GENOMIC DNA]</scope>
    <source>
        <strain evidence="9">Derp</strain>
    </source>
</reference>
<evidence type="ECO:0000256" key="2">
    <source>
        <dbReference type="ARBA" id="ARBA00010170"/>
    </source>
</evidence>
<protein>
    <recommendedName>
        <fullName evidence="6">Pecanex-like protein</fullName>
    </recommendedName>
</protein>
<feature type="compositionally biased region" description="Polar residues" evidence="7">
    <location>
        <begin position="44"/>
        <end position="56"/>
    </location>
</feature>
<feature type="domain" description="Pecanex C-terminal" evidence="8">
    <location>
        <begin position="980"/>
        <end position="1164"/>
    </location>
</feature>
<keyword evidence="4 6" id="KW-1133">Transmembrane helix</keyword>
<feature type="transmembrane region" description="Helical" evidence="6">
    <location>
        <begin position="219"/>
        <end position="243"/>
    </location>
</feature>
<feature type="region of interest" description="Disordered" evidence="7">
    <location>
        <begin position="34"/>
        <end position="56"/>
    </location>
</feature>
<feature type="transmembrane region" description="Helical" evidence="6">
    <location>
        <begin position="453"/>
        <end position="480"/>
    </location>
</feature>
<evidence type="ECO:0000256" key="5">
    <source>
        <dbReference type="ARBA" id="ARBA00023136"/>
    </source>
</evidence>
<feature type="transmembrane region" description="Helical" evidence="6">
    <location>
        <begin position="107"/>
        <end position="126"/>
    </location>
</feature>
<evidence type="ECO:0000256" key="4">
    <source>
        <dbReference type="ARBA" id="ARBA00022989"/>
    </source>
</evidence>
<dbReference type="EMBL" id="NJHN03000036">
    <property type="protein sequence ID" value="KAH9422762.1"/>
    <property type="molecule type" value="Genomic_DNA"/>
</dbReference>
<evidence type="ECO:0000313" key="9">
    <source>
        <dbReference type="EMBL" id="KAH9422762.1"/>
    </source>
</evidence>
<dbReference type="InterPro" id="IPR007735">
    <property type="entry name" value="Pecanex_C"/>
</dbReference>
<feature type="transmembrane region" description="Helical" evidence="6">
    <location>
        <begin position="264"/>
        <end position="297"/>
    </location>
</feature>
<feature type="transmembrane region" description="Helical" evidence="6">
    <location>
        <begin position="82"/>
        <end position="101"/>
    </location>
</feature>
<comment type="subcellular location">
    <subcellularLocation>
        <location evidence="1 6">Membrane</location>
        <topology evidence="1 6">Multi-pass membrane protein</topology>
    </subcellularLocation>
</comment>
<evidence type="ECO:0000313" key="10">
    <source>
        <dbReference type="Proteomes" id="UP000887458"/>
    </source>
</evidence>
<dbReference type="Proteomes" id="UP000887458">
    <property type="component" value="Unassembled WGS sequence"/>
</dbReference>
<feature type="transmembrane region" description="Helical" evidence="6">
    <location>
        <begin position="183"/>
        <end position="207"/>
    </location>
</feature>
<name>A0ABQ8JJU6_DERPT</name>
<comment type="caution">
    <text evidence="9">The sequence shown here is derived from an EMBL/GenBank/DDBJ whole genome shotgun (WGS) entry which is preliminary data.</text>
</comment>
<feature type="compositionally biased region" description="Low complexity" evidence="7">
    <location>
        <begin position="876"/>
        <end position="888"/>
    </location>
</feature>
<evidence type="ECO:0000256" key="3">
    <source>
        <dbReference type="ARBA" id="ARBA00022692"/>
    </source>
</evidence>
<dbReference type="InterPro" id="IPR039797">
    <property type="entry name" value="Pecanex"/>
</dbReference>
<sequence length="1166" mass="136897">MNISLISEYKISFILQRIFQTFFGGLQLNNNNKQNDSKTTDTNDVSSTNHNGGNLITNESSTSLSLATTTTTTKTASWIIQLFIYLFPSCIGMIISILIDLLLIDSYIGILCVSVFGFIFTMIMNIQPQKSANKTRPLIYDGQWPTTDNQTSIQMFKQNHPKPNDHNKYLSNVKTIRQYQSQIILIIIARSLISCSLLGMMTNSFGLKSIKFHNQSDDVIAIFIMICVWFTFTTVHYSLIIGAPPETTAYSIKFRSIDSFNRSIYMLILLLTVTFIPNQSIYSTITLIICCLPFLWLLGILPPIPSLVFYILEQINIILLAGTATCYIWSSFITILFSFTAIILNHFYFTGRNYFLINLIIGFLSSNKWLFTMNQLHRWPYLIKIIISINSMIAICWISNDFLSIIQQEIFEILFILLIIVHLVKYFKMIYLMNMIKNPLNMIMSTRFFHRIYSNYIFIMIIRIFLHLFIPIVCLMLILLKLDNNERILNRTITIKHFLFDILVFRMFRHCWQYPYRFGFQTIFIIILDTIYHSFNYNHHHHHYNIIANINEWPLEVRYFCLDIIRMFSIDFCHKFYMVITILFTSVMLRKQKIRYSWTIFIINVILLPINIIIIIISSMLNIPILPLFTLPIFLPSFPRPMKFWSTTPMMLPMTIDDTINDAAYYRQLMPRLIDSLHRKSLFWDFRHAGEIMLARFDDRLMWFQVLESGHNYCQIQMKGLELQETSCHTLEASTIDQINEYSFHNNFSTFFNKYFFYAINPMTKATVKTYSDATSVLTGIIDSPDTYVRIKRLFCPIFIWLLLQHKIRLILDEFKQQEHQQQQQQNKNDINIQMVKESQINIIVPSDSVMDQHRSSSNNNNNNDDGERQNHSATSSSSSSSSRNNNNGETLKKFSYDDLQPNIQWTNFSYQISRKRKSIQHRINRFIYSNEWFSNVLQILTNNKAILTENELESLILSYNQITNICFTIIFPTNKIVETSMSQWIYEMFNSQTMAKDSMIDENLFDIDLNQICLQSIRYATKLGFDQMIFAEETLTDEEIINNLKEFDQNWYFGSIDSPEWRDAVLAEKLQLFSISKDVVKEIYQSHMLTLKDMDIFICLINRSVVDAIWSSLSFELFYLTNDDEERYSIQAHQYIFRNLTVQAADPPLGYPVFASEPILISHII</sequence>
<feature type="transmembrane region" description="Helical" evidence="6">
    <location>
        <begin position="317"/>
        <end position="343"/>
    </location>
</feature>
<feature type="region of interest" description="Disordered" evidence="7">
    <location>
        <begin position="850"/>
        <end position="894"/>
    </location>
</feature>
<keyword evidence="3 6" id="KW-0812">Transmembrane</keyword>
<proteinExistence type="inferred from homology"/>
<feature type="transmembrane region" description="Helical" evidence="6">
    <location>
        <begin position="516"/>
        <end position="535"/>
    </location>
</feature>
<evidence type="ECO:0000256" key="7">
    <source>
        <dbReference type="SAM" id="MobiDB-lite"/>
    </source>
</evidence>
<dbReference type="PANTHER" id="PTHR12372">
    <property type="entry name" value="PECANEX"/>
    <property type="match status" value="1"/>
</dbReference>
<feature type="transmembrane region" description="Helical" evidence="6">
    <location>
        <begin position="564"/>
        <end position="584"/>
    </location>
</feature>
<feature type="transmembrane region" description="Helical" evidence="6">
    <location>
        <begin position="410"/>
        <end position="433"/>
    </location>
</feature>
<keyword evidence="10" id="KW-1185">Reference proteome</keyword>
<organism evidence="9 10">
    <name type="scientific">Dermatophagoides pteronyssinus</name>
    <name type="common">European house dust mite</name>
    <dbReference type="NCBI Taxonomy" id="6956"/>
    <lineage>
        <taxon>Eukaryota</taxon>
        <taxon>Metazoa</taxon>
        <taxon>Ecdysozoa</taxon>
        <taxon>Arthropoda</taxon>
        <taxon>Chelicerata</taxon>
        <taxon>Arachnida</taxon>
        <taxon>Acari</taxon>
        <taxon>Acariformes</taxon>
        <taxon>Sarcoptiformes</taxon>
        <taxon>Astigmata</taxon>
        <taxon>Psoroptidia</taxon>
        <taxon>Analgoidea</taxon>
        <taxon>Pyroglyphidae</taxon>
        <taxon>Dermatophagoidinae</taxon>
        <taxon>Dermatophagoides</taxon>
    </lineage>
</organism>
<evidence type="ECO:0000256" key="1">
    <source>
        <dbReference type="ARBA" id="ARBA00004141"/>
    </source>
</evidence>